<dbReference type="Pfam" id="PF03168">
    <property type="entry name" value="LEA_2"/>
    <property type="match status" value="1"/>
</dbReference>
<evidence type="ECO:0000313" key="7">
    <source>
        <dbReference type="EMBL" id="KAE9600225.1"/>
    </source>
</evidence>
<dbReference type="PANTHER" id="PTHR31415:SF59">
    <property type="entry name" value="HARPIN-INDUCED 1"/>
    <property type="match status" value="1"/>
</dbReference>
<sequence>MQTRIIRVGYLLQILYDNKHFALYFINHLELHSFLFTLLNHHTISQISITMSGRSCCICFTIILIVILPIIFFIIFSPSSVKFHLTEVSLTQFNLTNNNILYFNFKVNITARNPNKNTIVYYRRITAIAWYKDNEFASVSLTPFDLGKKKTSFLQPAVFQGSSVFKLKHYQLAEYYIETRAGVFNDLAVDLDMRIRYKHGSFKSNRFNPPIVQCRRLRVPLISNGKSVASFNDTKCSKGYFYDRDYVGE</sequence>
<dbReference type="GO" id="GO:0009506">
    <property type="term" value="C:plasmodesma"/>
    <property type="evidence" value="ECO:0007669"/>
    <property type="project" value="TreeGrafter"/>
</dbReference>
<dbReference type="OrthoDB" id="1889094at2759"/>
<dbReference type="PANTHER" id="PTHR31415">
    <property type="entry name" value="OS05G0367900 PROTEIN"/>
    <property type="match status" value="1"/>
</dbReference>
<keyword evidence="3 5" id="KW-1133">Transmembrane helix</keyword>
<protein>
    <submittedName>
        <fullName evidence="7">Putative Late embryogenesis abundant protein, LEA-14</fullName>
    </submittedName>
</protein>
<dbReference type="Proteomes" id="UP000447434">
    <property type="component" value="Chromosome 14"/>
</dbReference>
<gene>
    <name evidence="7" type="ORF">Lalb_Chr14g0370671</name>
</gene>
<evidence type="ECO:0000313" key="8">
    <source>
        <dbReference type="Proteomes" id="UP000447434"/>
    </source>
</evidence>
<dbReference type="InterPro" id="IPR044839">
    <property type="entry name" value="NDR1-like"/>
</dbReference>
<keyword evidence="4 5" id="KW-0472">Membrane</keyword>
<comment type="caution">
    <text evidence="7">The sequence shown here is derived from an EMBL/GenBank/DDBJ whole genome shotgun (WGS) entry which is preliminary data.</text>
</comment>
<evidence type="ECO:0000256" key="1">
    <source>
        <dbReference type="ARBA" id="ARBA00004167"/>
    </source>
</evidence>
<feature type="transmembrane region" description="Helical" evidence="5">
    <location>
        <begin position="51"/>
        <end position="76"/>
    </location>
</feature>
<comment type="subcellular location">
    <subcellularLocation>
        <location evidence="1">Membrane</location>
        <topology evidence="1">Single-pass membrane protein</topology>
    </subcellularLocation>
</comment>
<name>A0A6A4PFG0_LUPAL</name>
<evidence type="ECO:0000259" key="6">
    <source>
        <dbReference type="Pfam" id="PF03168"/>
    </source>
</evidence>
<accession>A0A6A4PFG0</accession>
<evidence type="ECO:0000256" key="4">
    <source>
        <dbReference type="ARBA" id="ARBA00023136"/>
    </source>
</evidence>
<organism evidence="7 8">
    <name type="scientific">Lupinus albus</name>
    <name type="common">White lupine</name>
    <name type="synonym">Lupinus termis</name>
    <dbReference type="NCBI Taxonomy" id="3870"/>
    <lineage>
        <taxon>Eukaryota</taxon>
        <taxon>Viridiplantae</taxon>
        <taxon>Streptophyta</taxon>
        <taxon>Embryophyta</taxon>
        <taxon>Tracheophyta</taxon>
        <taxon>Spermatophyta</taxon>
        <taxon>Magnoliopsida</taxon>
        <taxon>eudicotyledons</taxon>
        <taxon>Gunneridae</taxon>
        <taxon>Pentapetalae</taxon>
        <taxon>rosids</taxon>
        <taxon>fabids</taxon>
        <taxon>Fabales</taxon>
        <taxon>Fabaceae</taxon>
        <taxon>Papilionoideae</taxon>
        <taxon>50 kb inversion clade</taxon>
        <taxon>genistoids sensu lato</taxon>
        <taxon>core genistoids</taxon>
        <taxon>Genisteae</taxon>
        <taxon>Lupinus</taxon>
    </lineage>
</organism>
<evidence type="ECO:0000256" key="5">
    <source>
        <dbReference type="SAM" id="Phobius"/>
    </source>
</evidence>
<dbReference type="GO" id="GO:0005886">
    <property type="term" value="C:plasma membrane"/>
    <property type="evidence" value="ECO:0007669"/>
    <property type="project" value="TreeGrafter"/>
</dbReference>
<dbReference type="AlphaFoldDB" id="A0A6A4PFG0"/>
<dbReference type="GO" id="GO:0098542">
    <property type="term" value="P:defense response to other organism"/>
    <property type="evidence" value="ECO:0007669"/>
    <property type="project" value="InterPro"/>
</dbReference>
<keyword evidence="2 5" id="KW-0812">Transmembrane</keyword>
<proteinExistence type="predicted"/>
<evidence type="ECO:0000256" key="3">
    <source>
        <dbReference type="ARBA" id="ARBA00022989"/>
    </source>
</evidence>
<feature type="domain" description="Late embryogenesis abundant protein LEA-2 subgroup" evidence="6">
    <location>
        <begin position="109"/>
        <end position="207"/>
    </location>
</feature>
<dbReference type="EMBL" id="WOCE01000014">
    <property type="protein sequence ID" value="KAE9600225.1"/>
    <property type="molecule type" value="Genomic_DNA"/>
</dbReference>
<keyword evidence="8" id="KW-1185">Reference proteome</keyword>
<reference evidence="8" key="1">
    <citation type="journal article" date="2020" name="Nat. Commun.">
        <title>Genome sequence of the cluster root forming white lupin.</title>
        <authorList>
            <person name="Hufnagel B."/>
            <person name="Marques A."/>
            <person name="Soriano A."/>
            <person name="Marques L."/>
            <person name="Divol F."/>
            <person name="Doumas P."/>
            <person name="Sallet E."/>
            <person name="Mancinotti D."/>
            <person name="Carrere S."/>
            <person name="Marande W."/>
            <person name="Arribat S."/>
            <person name="Keller J."/>
            <person name="Huneau C."/>
            <person name="Blein T."/>
            <person name="Aime D."/>
            <person name="Laguerre M."/>
            <person name="Taylor J."/>
            <person name="Schubert V."/>
            <person name="Nelson M."/>
            <person name="Geu-Flores F."/>
            <person name="Crespi M."/>
            <person name="Gallardo-Guerrero K."/>
            <person name="Delaux P.-M."/>
            <person name="Salse J."/>
            <person name="Berges H."/>
            <person name="Guyot R."/>
            <person name="Gouzy J."/>
            <person name="Peret B."/>
        </authorList>
    </citation>
    <scope>NUCLEOTIDE SEQUENCE [LARGE SCALE GENOMIC DNA]</scope>
    <source>
        <strain evidence="8">cv. Amiga</strain>
    </source>
</reference>
<evidence type="ECO:0000256" key="2">
    <source>
        <dbReference type="ARBA" id="ARBA00022692"/>
    </source>
</evidence>
<dbReference type="InterPro" id="IPR004864">
    <property type="entry name" value="LEA_2"/>
</dbReference>